<protein>
    <submittedName>
        <fullName evidence="2">Uncharacterized protein</fullName>
    </submittedName>
</protein>
<dbReference type="AlphaFoldDB" id="A0A146M607"/>
<proteinExistence type="predicted"/>
<dbReference type="EMBL" id="GDHC01003914">
    <property type="protein sequence ID" value="JAQ14715.1"/>
    <property type="molecule type" value="Transcribed_RNA"/>
</dbReference>
<gene>
    <name evidence="2" type="ORF">g.1107</name>
</gene>
<name>A0A146M607_LYGHE</name>
<evidence type="ECO:0000313" key="2">
    <source>
        <dbReference type="EMBL" id="JAQ14715.1"/>
    </source>
</evidence>
<feature type="region of interest" description="Disordered" evidence="1">
    <location>
        <begin position="65"/>
        <end position="97"/>
    </location>
</feature>
<evidence type="ECO:0000256" key="1">
    <source>
        <dbReference type="SAM" id="MobiDB-lite"/>
    </source>
</evidence>
<reference evidence="2" key="1">
    <citation type="journal article" date="2016" name="Gigascience">
        <title>De novo construction of an expanded transcriptome assembly for the western tarnished plant bug, Lygus hesperus.</title>
        <authorList>
            <person name="Tassone E.E."/>
            <person name="Geib S.M."/>
            <person name="Hall B."/>
            <person name="Fabrick J.A."/>
            <person name="Brent C.S."/>
            <person name="Hull J.J."/>
        </authorList>
    </citation>
    <scope>NUCLEOTIDE SEQUENCE</scope>
</reference>
<accession>A0A146M607</accession>
<sequence>MYRHAHVSKLFVWLTNKASRNALLSSCVWQSSSTVTDTSDRTIPNDATGKATDIDSKLGSKALYTDNFHPGPRPYSRAAQKLSRGRRGPMKDRYPPMAVDLGDRRRRLAVLIDATSTRLLPRP</sequence>
<organism evidence="2">
    <name type="scientific">Lygus hesperus</name>
    <name type="common">Western plant bug</name>
    <dbReference type="NCBI Taxonomy" id="30085"/>
    <lineage>
        <taxon>Eukaryota</taxon>
        <taxon>Metazoa</taxon>
        <taxon>Ecdysozoa</taxon>
        <taxon>Arthropoda</taxon>
        <taxon>Hexapoda</taxon>
        <taxon>Insecta</taxon>
        <taxon>Pterygota</taxon>
        <taxon>Neoptera</taxon>
        <taxon>Paraneoptera</taxon>
        <taxon>Hemiptera</taxon>
        <taxon>Heteroptera</taxon>
        <taxon>Panheteroptera</taxon>
        <taxon>Cimicomorpha</taxon>
        <taxon>Miridae</taxon>
        <taxon>Mirini</taxon>
        <taxon>Lygus</taxon>
    </lineage>
</organism>